<organism evidence="3 4">
    <name type="scientific">Lomentospora prolificans</name>
    <dbReference type="NCBI Taxonomy" id="41688"/>
    <lineage>
        <taxon>Eukaryota</taxon>
        <taxon>Fungi</taxon>
        <taxon>Dikarya</taxon>
        <taxon>Ascomycota</taxon>
        <taxon>Pezizomycotina</taxon>
        <taxon>Sordariomycetes</taxon>
        <taxon>Hypocreomycetidae</taxon>
        <taxon>Microascales</taxon>
        <taxon>Microascaceae</taxon>
        <taxon>Lomentospora</taxon>
    </lineage>
</organism>
<evidence type="ECO:0000313" key="3">
    <source>
        <dbReference type="EMBL" id="PKS04883.1"/>
    </source>
</evidence>
<protein>
    <recommendedName>
        <fullName evidence="2">Microbial-type PARG catalytic domain-containing protein</fullName>
    </recommendedName>
</protein>
<evidence type="ECO:0000259" key="2">
    <source>
        <dbReference type="Pfam" id="PF10021"/>
    </source>
</evidence>
<proteinExistence type="predicted"/>
<dbReference type="PANTHER" id="PTHR35596:SF1">
    <property type="entry name" value="MICROBIAL-TYPE PARG CATALYTIC DOMAIN-CONTAINING PROTEIN"/>
    <property type="match status" value="1"/>
</dbReference>
<dbReference type="InterPro" id="IPR043472">
    <property type="entry name" value="Macro_dom-like"/>
</dbReference>
<dbReference type="PANTHER" id="PTHR35596">
    <property type="entry name" value="DUF2263 DOMAIN-CONTAINING PROTEIN"/>
    <property type="match status" value="1"/>
</dbReference>
<dbReference type="VEuPathDB" id="FungiDB:jhhlp_008247"/>
<accession>A0A2N3MXH7</accession>
<dbReference type="InterPro" id="IPR019261">
    <property type="entry name" value="PARG_cat_microbial"/>
</dbReference>
<evidence type="ECO:0000313" key="4">
    <source>
        <dbReference type="Proteomes" id="UP000233524"/>
    </source>
</evidence>
<dbReference type="STRING" id="41688.A0A2N3MXH7"/>
<dbReference type="EMBL" id="NLAX01001623">
    <property type="protein sequence ID" value="PKS04883.1"/>
    <property type="molecule type" value="Genomic_DNA"/>
</dbReference>
<name>A0A2N3MXH7_9PEZI</name>
<keyword evidence="4" id="KW-1185">Reference proteome</keyword>
<feature type="region of interest" description="Disordered" evidence="1">
    <location>
        <begin position="67"/>
        <end position="103"/>
    </location>
</feature>
<dbReference type="OrthoDB" id="9985428at2759"/>
<gene>
    <name evidence="3" type="ORF">jhhlp_008247</name>
</gene>
<dbReference type="Pfam" id="PF10021">
    <property type="entry name" value="PARG_cat_microb"/>
    <property type="match status" value="1"/>
</dbReference>
<dbReference type="SUPFAM" id="SSF52949">
    <property type="entry name" value="Macro domain-like"/>
    <property type="match status" value="1"/>
</dbReference>
<dbReference type="NCBIfam" id="TIGR02452">
    <property type="entry name" value="TIGR02452 family protein"/>
    <property type="match status" value="1"/>
</dbReference>
<dbReference type="Proteomes" id="UP000233524">
    <property type="component" value="Unassembled WGS sequence"/>
</dbReference>
<feature type="compositionally biased region" description="Polar residues" evidence="1">
    <location>
        <begin position="67"/>
        <end position="78"/>
    </location>
</feature>
<dbReference type="AlphaFoldDB" id="A0A2N3MXH7"/>
<dbReference type="InParanoid" id="A0A2N3MXH7"/>
<dbReference type="InterPro" id="IPR012664">
    <property type="entry name" value="CHP02452"/>
</dbReference>
<dbReference type="Gene3D" id="3.40.220.10">
    <property type="entry name" value="Leucine Aminopeptidase, subunit E, domain 1"/>
    <property type="match status" value="1"/>
</dbReference>
<feature type="domain" description="Microbial-type PARG catalytic" evidence="2">
    <location>
        <begin position="97"/>
        <end position="195"/>
    </location>
</feature>
<evidence type="ECO:0000256" key="1">
    <source>
        <dbReference type="SAM" id="MobiDB-lite"/>
    </source>
</evidence>
<reference evidence="3 4" key="1">
    <citation type="journal article" date="2017" name="G3 (Bethesda)">
        <title>First Draft Genome Sequence of the Pathogenic Fungus Lomentospora prolificans (Formerly Scedosporium prolificans).</title>
        <authorList>
            <person name="Luo R."/>
            <person name="Zimin A."/>
            <person name="Workman R."/>
            <person name="Fan Y."/>
            <person name="Pertea G."/>
            <person name="Grossman N."/>
            <person name="Wear M.P."/>
            <person name="Jia B."/>
            <person name="Miller H."/>
            <person name="Casadevall A."/>
            <person name="Timp W."/>
            <person name="Zhang S.X."/>
            <person name="Salzberg S.L."/>
        </authorList>
    </citation>
    <scope>NUCLEOTIDE SEQUENCE [LARGE SCALE GENOMIC DNA]</scope>
    <source>
        <strain evidence="3 4">JHH-5317</strain>
    </source>
</reference>
<comment type="caution">
    <text evidence="3">The sequence shown here is derived from an EMBL/GenBank/DDBJ whole genome shotgun (WGS) entry which is preliminary data.</text>
</comment>
<sequence length="356" mass="38966">MRTERGPVSKQSIDRNARGKVAKAIINNTIPTILRGNARARRGIAAVELIANPEPGAPYYRTEAAISPTTPRKAQQLQAKPGAEKFAETSEQPGTDARPHVSGASSVATLIVSDTLEAARQIHSKNLALPPHRRPRIAILNMASPLRPGGGVLSGATSQEESLCRRTTLYPSLREEFYRLPEFGAVYTPDVLVFRVDDDMIAKPSDQRDWFFVDVISAAMHRLPEVEGVGEEQRYAEEHDREAAVKKMRAVMQIVKSKDVGQVVLGAWGCGAYGNPIWEIATAWRKVLSRGTGKGKARTAGIGLELGEASEPSILGNMEVYFAIKDARMAEIFQRAFGSDLLKKQPAQVDIDSKDR</sequence>